<dbReference type="EMBL" id="BBMN01000017">
    <property type="protein sequence ID" value="GAL07474.1"/>
    <property type="molecule type" value="Genomic_DNA"/>
</dbReference>
<evidence type="ECO:0000313" key="3">
    <source>
        <dbReference type="Proteomes" id="UP000029227"/>
    </source>
</evidence>
<organism evidence="2 3">
    <name type="scientific">Photobacterium aphoticum</name>
    <dbReference type="NCBI Taxonomy" id="754436"/>
    <lineage>
        <taxon>Bacteria</taxon>
        <taxon>Pseudomonadati</taxon>
        <taxon>Pseudomonadota</taxon>
        <taxon>Gammaproteobacteria</taxon>
        <taxon>Vibrionales</taxon>
        <taxon>Vibrionaceae</taxon>
        <taxon>Photobacterium</taxon>
    </lineage>
</organism>
<dbReference type="NCBIfam" id="NF003500">
    <property type="entry name" value="PRK05170.1-4"/>
    <property type="match status" value="1"/>
</dbReference>
<dbReference type="NCBIfam" id="NF003507">
    <property type="entry name" value="PRK05170.2-5"/>
    <property type="match status" value="1"/>
</dbReference>
<dbReference type="NCBIfam" id="NF003501">
    <property type="entry name" value="PRK05170.1-5"/>
    <property type="match status" value="1"/>
</dbReference>
<reference evidence="2 3" key="1">
    <citation type="journal article" date="2014" name="Genome Announc.">
        <title>Draft Genome Sequences of Two Vibrionaceae Species, Vibrio ponticus C121 and Photobacterium aphoticum C119, Isolated as Coral Reef Microbiota.</title>
        <authorList>
            <person name="Al-saari N."/>
            <person name="Meirelles P.M."/>
            <person name="Mino S."/>
            <person name="Suda W."/>
            <person name="Oshima K."/>
            <person name="Hattori M."/>
            <person name="Ohkuma M."/>
            <person name="Thompson F.L."/>
            <person name="Gomez-Gil B."/>
            <person name="Sawabe T."/>
            <person name="Sawabe T."/>
        </authorList>
    </citation>
    <scope>NUCLEOTIDE SEQUENCE [LARGE SCALE GENOMIC DNA]</scope>
    <source>
        <strain evidence="2 3">JCM 19237</strain>
    </source>
</reference>
<dbReference type="NCBIfam" id="NF003503">
    <property type="entry name" value="PRK05170.2-1"/>
    <property type="match status" value="1"/>
</dbReference>
<dbReference type="eggNOG" id="COG2983">
    <property type="taxonomic scope" value="Bacteria"/>
</dbReference>
<dbReference type="AlphaFoldDB" id="A0A090R066"/>
<accession>A0A090R066</accession>
<dbReference type="InterPro" id="IPR005358">
    <property type="entry name" value="Puta_zinc/iron-chelating_dom"/>
</dbReference>
<dbReference type="Pfam" id="PF03692">
    <property type="entry name" value="CxxCxxCC"/>
    <property type="match status" value="1"/>
</dbReference>
<comment type="caution">
    <text evidence="2">The sequence shown here is derived from an EMBL/GenBank/DDBJ whole genome shotgun (WGS) entry which is preliminary data.</text>
</comment>
<comment type="similarity">
    <text evidence="1">Belongs to the UPF0260 family.</text>
</comment>
<dbReference type="InterPro" id="IPR008228">
    <property type="entry name" value="UCP006173"/>
</dbReference>
<name>A0A090R066_9GAMM</name>
<dbReference type="Proteomes" id="UP000029227">
    <property type="component" value="Unassembled WGS sequence"/>
</dbReference>
<gene>
    <name evidence="2" type="ORF">JCM19237_1414</name>
</gene>
<dbReference type="PANTHER" id="PTHR37421:SF1">
    <property type="entry name" value="UPF0260 PROTEIN YCGN"/>
    <property type="match status" value="1"/>
</dbReference>
<dbReference type="HAMAP" id="MF_00676">
    <property type="entry name" value="UPF0260"/>
    <property type="match status" value="1"/>
</dbReference>
<sequence>MGGGEVTEGSVMTHYWQEKDLKAMTDQEWEALCDGCGKCCLHKLIDDDTDEIYYTNVACSLLDNKTCSCRDYPNRFESGEECLKLTRERIDEFVWLPETCAYRLLAEGKPLPEWHPLLTGSKEAMHAADESVRDKVVYEIDVIDWEDHILNHPNR</sequence>
<evidence type="ECO:0000256" key="1">
    <source>
        <dbReference type="HAMAP-Rule" id="MF_00676"/>
    </source>
</evidence>
<protein>
    <recommendedName>
        <fullName evidence="1">UPF0260 protein JCM19237_1414</fullName>
    </recommendedName>
</protein>
<proteinExistence type="inferred from homology"/>
<dbReference type="PIRSF" id="PIRSF006173">
    <property type="entry name" value="UCP006173"/>
    <property type="match status" value="1"/>
</dbReference>
<evidence type="ECO:0000313" key="2">
    <source>
        <dbReference type="EMBL" id="GAL07474.1"/>
    </source>
</evidence>
<dbReference type="STRING" id="754436.JCM19237_1414"/>
<dbReference type="PANTHER" id="PTHR37421">
    <property type="entry name" value="UPF0260 PROTEIN YCGN"/>
    <property type="match status" value="1"/>
</dbReference>